<keyword evidence="1" id="KW-0472">Membrane</keyword>
<accession>A0A813DQV7</accession>
<evidence type="ECO:0000256" key="1">
    <source>
        <dbReference type="SAM" id="Phobius"/>
    </source>
</evidence>
<feature type="transmembrane region" description="Helical" evidence="1">
    <location>
        <begin position="26"/>
        <end position="49"/>
    </location>
</feature>
<sequence length="130" mass="14164">MIAVVVVAVAGVVVVAVVVSVVVVVVVVVVVIVGVFWFLLLLLLPCFIFQSPGSQEPNSFLAKHFVVSGGAEYCSLLLCSKSVPASTRWCVVTGYQRLWRPFGALFLFFCSPLSVSQFIEPCSCCEFFFF</sequence>
<evidence type="ECO:0000313" key="2">
    <source>
        <dbReference type="EMBL" id="CAE8587804.1"/>
    </source>
</evidence>
<dbReference type="AlphaFoldDB" id="A0A813DQV7"/>
<keyword evidence="1" id="KW-1133">Transmembrane helix</keyword>
<keyword evidence="1" id="KW-0812">Transmembrane</keyword>
<protein>
    <submittedName>
        <fullName evidence="2">Uncharacterized protein</fullName>
    </submittedName>
</protein>
<gene>
    <name evidence="2" type="ORF">PGLA1383_LOCUS6633</name>
</gene>
<feature type="non-terminal residue" evidence="2">
    <location>
        <position position="130"/>
    </location>
</feature>
<name>A0A813DQV7_POLGL</name>
<keyword evidence="3" id="KW-1185">Reference proteome</keyword>
<reference evidence="2" key="1">
    <citation type="submission" date="2021-02" db="EMBL/GenBank/DDBJ databases">
        <authorList>
            <person name="Dougan E. K."/>
            <person name="Rhodes N."/>
            <person name="Thang M."/>
            <person name="Chan C."/>
        </authorList>
    </citation>
    <scope>NUCLEOTIDE SEQUENCE</scope>
</reference>
<evidence type="ECO:0000313" key="3">
    <source>
        <dbReference type="Proteomes" id="UP000654075"/>
    </source>
</evidence>
<proteinExistence type="predicted"/>
<comment type="caution">
    <text evidence="2">The sequence shown here is derived from an EMBL/GenBank/DDBJ whole genome shotgun (WGS) entry which is preliminary data.</text>
</comment>
<dbReference type="Proteomes" id="UP000654075">
    <property type="component" value="Unassembled WGS sequence"/>
</dbReference>
<organism evidence="2 3">
    <name type="scientific">Polarella glacialis</name>
    <name type="common">Dinoflagellate</name>
    <dbReference type="NCBI Taxonomy" id="89957"/>
    <lineage>
        <taxon>Eukaryota</taxon>
        <taxon>Sar</taxon>
        <taxon>Alveolata</taxon>
        <taxon>Dinophyceae</taxon>
        <taxon>Suessiales</taxon>
        <taxon>Suessiaceae</taxon>
        <taxon>Polarella</taxon>
    </lineage>
</organism>
<dbReference type="EMBL" id="CAJNNV010002770">
    <property type="protein sequence ID" value="CAE8587804.1"/>
    <property type="molecule type" value="Genomic_DNA"/>
</dbReference>